<reference evidence="1" key="1">
    <citation type="submission" date="2023-04" db="EMBL/GenBank/DDBJ databases">
        <title>Phytophthora fragariaefolia NBRC 109709.</title>
        <authorList>
            <person name="Ichikawa N."/>
            <person name="Sato H."/>
            <person name="Tonouchi N."/>
        </authorList>
    </citation>
    <scope>NUCLEOTIDE SEQUENCE</scope>
    <source>
        <strain evidence="1">NBRC 109709</strain>
    </source>
</reference>
<dbReference type="SUPFAM" id="SSF46689">
    <property type="entry name" value="Homeodomain-like"/>
    <property type="match status" value="1"/>
</dbReference>
<accession>A0A9W6XPB1</accession>
<evidence type="ECO:0000313" key="2">
    <source>
        <dbReference type="Proteomes" id="UP001165121"/>
    </source>
</evidence>
<dbReference type="InterPro" id="IPR009057">
    <property type="entry name" value="Homeodomain-like_sf"/>
</dbReference>
<comment type="caution">
    <text evidence="1">The sequence shown here is derived from an EMBL/GenBank/DDBJ whole genome shotgun (WGS) entry which is preliminary data.</text>
</comment>
<dbReference type="Pfam" id="PF13565">
    <property type="entry name" value="HTH_32"/>
    <property type="match status" value="1"/>
</dbReference>
<dbReference type="GO" id="GO:0003676">
    <property type="term" value="F:nucleic acid binding"/>
    <property type="evidence" value="ECO:0007669"/>
    <property type="project" value="InterPro"/>
</dbReference>
<proteinExistence type="predicted"/>
<evidence type="ECO:0000313" key="1">
    <source>
        <dbReference type="EMBL" id="GMF43774.1"/>
    </source>
</evidence>
<sequence>MPPTIYKEHSLEVRACILRVAKEAKDWKAAAELHGVNERTAWGWIKVAMDTRYWCGRQKQRGGSPKKLTASHINYLLDELSKTPELTLLQMAELVEQKYGVAVNRETVRRALAACSFTLNKLHRDVVNRNSHINKQKRHDYVVKLYAALVNGKKVFYLDETNFNLWCSRSRGWSARGKRSVQAGVASKGKKIYVVAVISSIGLAYQEAQFGSFTAEMANEFIRRFLGHIWSSMSLSEVALVLAMRRVTRAPRTSSRRRSSRA</sequence>
<dbReference type="InterPro" id="IPR036397">
    <property type="entry name" value="RNaseH_sf"/>
</dbReference>
<dbReference type="EMBL" id="BSXT01001587">
    <property type="protein sequence ID" value="GMF43774.1"/>
    <property type="molecule type" value="Genomic_DNA"/>
</dbReference>
<protein>
    <submittedName>
        <fullName evidence="1">Unnamed protein product</fullName>
    </submittedName>
</protein>
<organism evidence="1 2">
    <name type="scientific">Phytophthora fragariaefolia</name>
    <dbReference type="NCBI Taxonomy" id="1490495"/>
    <lineage>
        <taxon>Eukaryota</taxon>
        <taxon>Sar</taxon>
        <taxon>Stramenopiles</taxon>
        <taxon>Oomycota</taxon>
        <taxon>Peronosporomycetes</taxon>
        <taxon>Peronosporales</taxon>
        <taxon>Peronosporaceae</taxon>
        <taxon>Phytophthora</taxon>
    </lineage>
</organism>
<dbReference type="Proteomes" id="UP001165121">
    <property type="component" value="Unassembled WGS sequence"/>
</dbReference>
<dbReference type="OrthoDB" id="124573at2759"/>
<dbReference type="AlphaFoldDB" id="A0A9W6XPB1"/>
<dbReference type="Gene3D" id="3.30.420.10">
    <property type="entry name" value="Ribonuclease H-like superfamily/Ribonuclease H"/>
    <property type="match status" value="1"/>
</dbReference>
<dbReference type="PANTHER" id="PTHR46564:SF1">
    <property type="entry name" value="TRANSPOSASE"/>
    <property type="match status" value="1"/>
</dbReference>
<dbReference type="PANTHER" id="PTHR46564">
    <property type="entry name" value="TRANSPOSASE"/>
    <property type="match status" value="1"/>
</dbReference>
<name>A0A9W6XPB1_9STRA</name>
<keyword evidence="2" id="KW-1185">Reference proteome</keyword>
<gene>
    <name evidence="1" type="ORF">Pfra01_001494900</name>
</gene>